<gene>
    <name evidence="14" type="primary">fabA</name>
    <name evidence="14" type="ORF">ACFOOR_08260</name>
</gene>
<dbReference type="Pfam" id="PF07977">
    <property type="entry name" value="FabA"/>
    <property type="match status" value="1"/>
</dbReference>
<evidence type="ECO:0000313" key="15">
    <source>
        <dbReference type="Proteomes" id="UP001595379"/>
    </source>
</evidence>
<dbReference type="InterPro" id="IPR010083">
    <property type="entry name" value="FabA"/>
</dbReference>
<comment type="caution">
    <text evidence="14">The sequence shown here is derived from an EMBL/GenBank/DDBJ whole genome shotgun (WGS) entry which is preliminary data.</text>
</comment>
<dbReference type="NCBIfam" id="NF003509">
    <property type="entry name" value="PRK05174.1"/>
    <property type="match status" value="1"/>
</dbReference>
<keyword evidence="11 14" id="KW-0413">Isomerase</keyword>
<dbReference type="EMBL" id="JBHRSV010000016">
    <property type="protein sequence ID" value="MFC2926097.1"/>
    <property type="molecule type" value="Genomic_DNA"/>
</dbReference>
<dbReference type="NCBIfam" id="TIGR01749">
    <property type="entry name" value="fabA"/>
    <property type="match status" value="1"/>
</dbReference>
<comment type="pathway">
    <text evidence="3">Lipid metabolism; fatty acid biosynthesis.</text>
</comment>
<keyword evidence="7" id="KW-0444">Lipid biosynthesis</keyword>
<sequence>MTERLHSLGIDDLMRSARGELHGPENGKLPAPPMLMFDRITSITEEGGAHGKGQAVAELDIHPDLWFFQCHFLGDPVMPGCLGLDAMWQLLGFWLVWRGMPGRGRALGVGEVKFTGQVTPDIKTVRYEVDLSRVIDRRLKMGIGEGKVFADDKLIYTASDLRVGLFSADQMKADGAGA</sequence>
<evidence type="ECO:0000313" key="14">
    <source>
        <dbReference type="EMBL" id="MFC2926097.1"/>
    </source>
</evidence>
<evidence type="ECO:0000256" key="4">
    <source>
        <dbReference type="ARBA" id="ARBA00006714"/>
    </source>
</evidence>
<evidence type="ECO:0000256" key="13">
    <source>
        <dbReference type="NCBIfam" id="TIGR01749"/>
    </source>
</evidence>
<evidence type="ECO:0000256" key="11">
    <source>
        <dbReference type="ARBA" id="ARBA00023235"/>
    </source>
</evidence>
<dbReference type="Proteomes" id="UP001595379">
    <property type="component" value="Unassembled WGS sequence"/>
</dbReference>
<evidence type="ECO:0000256" key="12">
    <source>
        <dbReference type="ARBA" id="ARBA00023239"/>
    </source>
</evidence>
<dbReference type="InterPro" id="IPR013114">
    <property type="entry name" value="FabA_FabZ"/>
</dbReference>
<dbReference type="EC" id="4.2.1.59" evidence="13"/>
<keyword evidence="10" id="KW-0275">Fatty acid biosynthesis</keyword>
<evidence type="ECO:0000256" key="8">
    <source>
        <dbReference type="ARBA" id="ARBA00022832"/>
    </source>
</evidence>
<comment type="subcellular location">
    <subcellularLocation>
        <location evidence="2">Cytoplasm</location>
    </subcellularLocation>
</comment>
<evidence type="ECO:0000256" key="9">
    <source>
        <dbReference type="ARBA" id="ARBA00023098"/>
    </source>
</evidence>
<name>A0ABV6ZXG4_9PROT</name>
<evidence type="ECO:0000256" key="10">
    <source>
        <dbReference type="ARBA" id="ARBA00023160"/>
    </source>
</evidence>
<comment type="catalytic activity">
    <reaction evidence="1">
        <text>a (3R)-hydroxyacyl-[ACP] = a (2E)-enoyl-[ACP] + H2O</text>
        <dbReference type="Rhea" id="RHEA:13097"/>
        <dbReference type="Rhea" id="RHEA-COMP:9925"/>
        <dbReference type="Rhea" id="RHEA-COMP:9945"/>
        <dbReference type="ChEBI" id="CHEBI:15377"/>
        <dbReference type="ChEBI" id="CHEBI:78784"/>
        <dbReference type="ChEBI" id="CHEBI:78827"/>
        <dbReference type="EC" id="4.2.1.59"/>
    </reaction>
</comment>
<dbReference type="Gene3D" id="3.10.129.10">
    <property type="entry name" value="Hotdog Thioesterase"/>
    <property type="match status" value="1"/>
</dbReference>
<accession>A0ABV6ZXG4</accession>
<protein>
    <recommendedName>
        <fullName evidence="13">3-hydroxyacyl-[acyl-carrier-protein] dehydratase FabA</fullName>
        <ecNumber evidence="13">4.2.1.59</ecNumber>
    </recommendedName>
</protein>
<dbReference type="InterPro" id="IPR029069">
    <property type="entry name" value="HotDog_dom_sf"/>
</dbReference>
<dbReference type="CDD" id="cd01287">
    <property type="entry name" value="FabA"/>
    <property type="match status" value="1"/>
</dbReference>
<dbReference type="GO" id="GO:0034017">
    <property type="term" value="F:trans-2-decenoyl-acyl-carrier-protein isomerase activity"/>
    <property type="evidence" value="ECO:0007669"/>
    <property type="project" value="UniProtKB-EC"/>
</dbReference>
<evidence type="ECO:0000256" key="3">
    <source>
        <dbReference type="ARBA" id="ARBA00005194"/>
    </source>
</evidence>
<dbReference type="PANTHER" id="PTHR30272:SF8">
    <property type="entry name" value="3-HYDROXYDECANOYL-[ACYL-CARRIER-PROTEIN] DEHYDRATASE"/>
    <property type="match status" value="1"/>
</dbReference>
<evidence type="ECO:0000256" key="7">
    <source>
        <dbReference type="ARBA" id="ARBA00022516"/>
    </source>
</evidence>
<dbReference type="GO" id="GO:0019171">
    <property type="term" value="F:(3R)-hydroxyacyl-[acyl-carrier-protein] dehydratase activity"/>
    <property type="evidence" value="ECO:0007669"/>
    <property type="project" value="UniProtKB-EC"/>
</dbReference>
<evidence type="ECO:0000256" key="5">
    <source>
        <dbReference type="ARBA" id="ARBA00011738"/>
    </source>
</evidence>
<organism evidence="14 15">
    <name type="scientific">Hyphobacterium vulgare</name>
    <dbReference type="NCBI Taxonomy" id="1736751"/>
    <lineage>
        <taxon>Bacteria</taxon>
        <taxon>Pseudomonadati</taxon>
        <taxon>Pseudomonadota</taxon>
        <taxon>Alphaproteobacteria</taxon>
        <taxon>Maricaulales</taxon>
        <taxon>Maricaulaceae</taxon>
        <taxon>Hyphobacterium</taxon>
    </lineage>
</organism>
<keyword evidence="9" id="KW-0443">Lipid metabolism</keyword>
<keyword evidence="12 14" id="KW-0456">Lyase</keyword>
<dbReference type="PANTHER" id="PTHR30272">
    <property type="entry name" value="3-HYDROXYACYL-[ACYL-CARRIER-PROTEIN] DEHYDRATASE"/>
    <property type="match status" value="1"/>
</dbReference>
<evidence type="ECO:0000256" key="6">
    <source>
        <dbReference type="ARBA" id="ARBA00022490"/>
    </source>
</evidence>
<keyword evidence="8" id="KW-0276">Fatty acid metabolism</keyword>
<comment type="subunit">
    <text evidence="5">Homodimer.</text>
</comment>
<proteinExistence type="inferred from homology"/>
<keyword evidence="6" id="KW-0963">Cytoplasm</keyword>
<evidence type="ECO:0000256" key="2">
    <source>
        <dbReference type="ARBA" id="ARBA00004496"/>
    </source>
</evidence>
<reference evidence="15" key="1">
    <citation type="journal article" date="2019" name="Int. J. Syst. Evol. Microbiol.">
        <title>The Global Catalogue of Microorganisms (GCM) 10K type strain sequencing project: providing services to taxonomists for standard genome sequencing and annotation.</title>
        <authorList>
            <consortium name="The Broad Institute Genomics Platform"/>
            <consortium name="The Broad Institute Genome Sequencing Center for Infectious Disease"/>
            <person name="Wu L."/>
            <person name="Ma J."/>
        </authorList>
    </citation>
    <scope>NUCLEOTIDE SEQUENCE [LARGE SCALE GENOMIC DNA]</scope>
    <source>
        <strain evidence="15">KCTC 52487</strain>
    </source>
</reference>
<dbReference type="RefSeq" id="WP_236956544.1">
    <property type="nucleotide sequence ID" value="NZ_JBHRSV010000016.1"/>
</dbReference>
<comment type="similarity">
    <text evidence="4">Belongs to the thioester dehydratase family. FabA subfamily.</text>
</comment>
<evidence type="ECO:0000256" key="1">
    <source>
        <dbReference type="ARBA" id="ARBA00001055"/>
    </source>
</evidence>
<dbReference type="SUPFAM" id="SSF54637">
    <property type="entry name" value="Thioesterase/thiol ester dehydrase-isomerase"/>
    <property type="match status" value="1"/>
</dbReference>
<keyword evidence="15" id="KW-1185">Reference proteome</keyword>